<keyword evidence="2" id="KW-1185">Reference proteome</keyword>
<dbReference type="AlphaFoldDB" id="A0A4S2LEI9"/>
<dbReference type="OrthoDB" id="6261899at2759"/>
<protein>
    <submittedName>
        <fullName evidence="1">Uncharacterized protein</fullName>
    </submittedName>
</protein>
<dbReference type="Proteomes" id="UP000308267">
    <property type="component" value="Unassembled WGS sequence"/>
</dbReference>
<proteinExistence type="predicted"/>
<comment type="caution">
    <text evidence="1">The sequence shown here is derived from an EMBL/GenBank/DDBJ whole genome shotgun (WGS) entry which is preliminary data.</text>
</comment>
<organism evidence="1 2">
    <name type="scientific">Opisthorchis felineus</name>
    <dbReference type="NCBI Taxonomy" id="147828"/>
    <lineage>
        <taxon>Eukaryota</taxon>
        <taxon>Metazoa</taxon>
        <taxon>Spiralia</taxon>
        <taxon>Lophotrochozoa</taxon>
        <taxon>Platyhelminthes</taxon>
        <taxon>Trematoda</taxon>
        <taxon>Digenea</taxon>
        <taxon>Opisthorchiida</taxon>
        <taxon>Opisthorchiata</taxon>
        <taxon>Opisthorchiidae</taxon>
        <taxon>Opisthorchis</taxon>
    </lineage>
</organism>
<evidence type="ECO:0000313" key="2">
    <source>
        <dbReference type="Proteomes" id="UP000308267"/>
    </source>
</evidence>
<sequence length="395" mass="46423">MREIPCNLWTMISDQDSLSTNSTQEAENDSVDELKGYSRIDDIMRLLISAKWEARRYTSHVAQKPDEHLISYVPHETKDTINEARASYRMFSFIKAWSKAYGNSDRLTPLAYIKLKNKLEKWFKMPNLKRRVLRKTQIVYNPGVTDIAPENRLKFKRIWQRIQKEYGVERLILNNIINQSKLTKRMEEKQKAQFQSVAKTLAAKERQRILSIKQSGFISHKELQISLDYLKNKIRPSGTETSVSKPEIIRRSENIPFVETSNPEKFSLEPLRQFMVRRLKELITTSPEIKENIPETFFHDSLSTNVFRLSEEFSDSHTHEQLDWLKTTSHSRDEEFTDMDSELFQPFRHSTETSSTGTFRAEPIGIFDEDNPERYTMMQLFKAAESILKPRNAQQ</sequence>
<gene>
    <name evidence="1" type="ORF">CRM22_007889</name>
</gene>
<accession>A0A4S2LEI9</accession>
<name>A0A4S2LEI9_OPIFE</name>
<evidence type="ECO:0000313" key="1">
    <source>
        <dbReference type="EMBL" id="TGZ61651.1"/>
    </source>
</evidence>
<dbReference type="EMBL" id="SJOL01007873">
    <property type="protein sequence ID" value="TGZ61651.1"/>
    <property type="molecule type" value="Genomic_DNA"/>
</dbReference>
<reference evidence="1 2" key="1">
    <citation type="journal article" date="2019" name="BMC Genomics">
        <title>New insights from Opisthorchis felineus genome: update on genomics of the epidemiologically important liver flukes.</title>
        <authorList>
            <person name="Ershov N.I."/>
            <person name="Mordvinov V.A."/>
            <person name="Prokhortchouk E.B."/>
            <person name="Pakharukova M.Y."/>
            <person name="Gunbin K.V."/>
            <person name="Ustyantsev K."/>
            <person name="Genaev M.A."/>
            <person name="Blinov A.G."/>
            <person name="Mazur A."/>
            <person name="Boulygina E."/>
            <person name="Tsygankova S."/>
            <person name="Khrameeva E."/>
            <person name="Chekanov N."/>
            <person name="Fan G."/>
            <person name="Xiao A."/>
            <person name="Zhang H."/>
            <person name="Xu X."/>
            <person name="Yang H."/>
            <person name="Solovyev V."/>
            <person name="Lee S.M."/>
            <person name="Liu X."/>
            <person name="Afonnikov D.A."/>
            <person name="Skryabin K.G."/>
        </authorList>
    </citation>
    <scope>NUCLEOTIDE SEQUENCE [LARGE SCALE GENOMIC DNA]</scope>
    <source>
        <strain evidence="1">AK-0245</strain>
        <tissue evidence="1">Whole organism</tissue>
    </source>
</reference>